<dbReference type="Gene3D" id="2.60.120.1440">
    <property type="match status" value="1"/>
</dbReference>
<dbReference type="HOGENOM" id="CLU_036275_0_0_3"/>
<keyword evidence="2" id="KW-0732">Signal</keyword>
<evidence type="ECO:0000256" key="1">
    <source>
        <dbReference type="SAM" id="MobiDB-lite"/>
    </source>
</evidence>
<dbReference type="EMBL" id="CP003630">
    <property type="protein sequence ID" value="AFZ18264.1"/>
    <property type="molecule type" value="Genomic_DNA"/>
</dbReference>
<sequence length="452" mass="45940">MFRKIALLFAVTLWSSGSLLLPQEVLAQTALTRAVIESLKNQVRLIPKNQSARSARPSDAIIPGDALATAKASTAQLRFNDGSLARLGEQAVFRFSPGTRTMALSNGTALVLIPPGRGTTRVRTPNAAAGIRGSALFVRYIPETDTTIVGALTNSGIEVFNEGASQRQELKAGNMAVIVKDRIEKVYEFDLRTFYQTSDLASGLNLMKSESTPSVDEAIAQVQTETFDALQAQSPVTGQQIIENPSFVQLAVSPSQGFPSVDRLITDDTSSSPRNFDLPGNTSRNGIDVRTILEAGETRNSQVSPRNPNSPGSGGNFPGGGNTGGNFPGGGNTGGNFPGGGNTGGNFPGGGNTGGNFPGGGNTGGNFPGGGNTGGNFPGGGNTGGNFPGGGNTGGNFPGGGNTGGNFPGGGNTGGNFPGGGNTGGNFPGGGNVRSQVKNILNDLTIPPALTP</sequence>
<feature type="signal peptide" evidence="2">
    <location>
        <begin position="1"/>
        <end position="27"/>
    </location>
</feature>
<dbReference type="RefSeq" id="WP_015182413.1">
    <property type="nucleotide sequence ID" value="NC_019738.1"/>
</dbReference>
<evidence type="ECO:0000313" key="4">
    <source>
        <dbReference type="EMBL" id="AFZ18264.1"/>
    </source>
</evidence>
<keyword evidence="5" id="KW-1185">Reference proteome</keyword>
<feature type="compositionally biased region" description="Polar residues" evidence="1">
    <location>
        <begin position="267"/>
        <end position="285"/>
    </location>
</feature>
<dbReference type="KEGG" id="mic:Mic7113_2462"/>
<protein>
    <submittedName>
        <fullName evidence="4">Putative membrane protein</fullName>
    </submittedName>
</protein>
<name>K9WES5_9CYAN</name>
<evidence type="ECO:0000313" key="5">
    <source>
        <dbReference type="Proteomes" id="UP000010471"/>
    </source>
</evidence>
<dbReference type="AlphaFoldDB" id="K9WES5"/>
<gene>
    <name evidence="4" type="ORF">Mic7113_2462</name>
</gene>
<accession>K9WES5</accession>
<evidence type="ECO:0000259" key="3">
    <source>
        <dbReference type="Pfam" id="PF04773"/>
    </source>
</evidence>
<feature type="compositionally biased region" description="Gly residues" evidence="1">
    <location>
        <begin position="312"/>
        <end position="432"/>
    </location>
</feature>
<feature type="domain" description="FecR protein" evidence="3">
    <location>
        <begin position="66"/>
        <end position="142"/>
    </location>
</feature>
<dbReference type="PATRIC" id="fig|1173027.3.peg.2694"/>
<dbReference type="STRING" id="1173027.Mic7113_2462"/>
<dbReference type="Pfam" id="PF04773">
    <property type="entry name" value="FecR"/>
    <property type="match status" value="1"/>
</dbReference>
<dbReference type="InterPro" id="IPR006860">
    <property type="entry name" value="FecR"/>
</dbReference>
<dbReference type="eggNOG" id="COG3712">
    <property type="taxonomic scope" value="Bacteria"/>
</dbReference>
<dbReference type="OrthoDB" id="530299at2"/>
<feature type="chain" id="PRO_5003937496" evidence="2">
    <location>
        <begin position="28"/>
        <end position="452"/>
    </location>
</feature>
<proteinExistence type="predicted"/>
<reference evidence="4 5" key="1">
    <citation type="submission" date="2012-06" db="EMBL/GenBank/DDBJ databases">
        <title>Finished chromosome of genome of Microcoleus sp. PCC 7113.</title>
        <authorList>
            <consortium name="US DOE Joint Genome Institute"/>
            <person name="Gugger M."/>
            <person name="Coursin T."/>
            <person name="Rippka R."/>
            <person name="Tandeau De Marsac N."/>
            <person name="Huntemann M."/>
            <person name="Wei C.-L."/>
            <person name="Han J."/>
            <person name="Detter J.C."/>
            <person name="Han C."/>
            <person name="Tapia R."/>
            <person name="Chen A."/>
            <person name="Kyrpides N."/>
            <person name="Mavromatis K."/>
            <person name="Markowitz V."/>
            <person name="Szeto E."/>
            <person name="Ivanova N."/>
            <person name="Pagani I."/>
            <person name="Pati A."/>
            <person name="Goodwin L."/>
            <person name="Nordberg H.P."/>
            <person name="Cantor M.N."/>
            <person name="Hua S.X."/>
            <person name="Woyke T."/>
            <person name="Kerfeld C.A."/>
        </authorList>
    </citation>
    <scope>NUCLEOTIDE SEQUENCE [LARGE SCALE GENOMIC DNA]</scope>
    <source>
        <strain evidence="4 5">PCC 7113</strain>
    </source>
</reference>
<evidence type="ECO:0000256" key="2">
    <source>
        <dbReference type="SAM" id="SignalP"/>
    </source>
</evidence>
<feature type="region of interest" description="Disordered" evidence="1">
    <location>
        <begin position="264"/>
        <end position="434"/>
    </location>
</feature>
<organism evidence="4 5">
    <name type="scientific">Allocoleopsis franciscana PCC 7113</name>
    <dbReference type="NCBI Taxonomy" id="1173027"/>
    <lineage>
        <taxon>Bacteria</taxon>
        <taxon>Bacillati</taxon>
        <taxon>Cyanobacteriota</taxon>
        <taxon>Cyanophyceae</taxon>
        <taxon>Coleofasciculales</taxon>
        <taxon>Coleofasciculaceae</taxon>
        <taxon>Allocoleopsis</taxon>
        <taxon>Allocoleopsis franciscana</taxon>
    </lineage>
</organism>
<dbReference type="Proteomes" id="UP000010471">
    <property type="component" value="Chromosome"/>
</dbReference>